<name>A0A238ZM74_9RHOB</name>
<dbReference type="InterPro" id="IPR036610">
    <property type="entry name" value="PEBP-like_sf"/>
</dbReference>
<dbReference type="Proteomes" id="UP000198417">
    <property type="component" value="Unassembled WGS sequence"/>
</dbReference>
<proteinExistence type="predicted"/>
<dbReference type="AlphaFoldDB" id="A0A238ZM74"/>
<protein>
    <submittedName>
        <fullName evidence="2">Phosphatidylethanolamine-binding protein</fullName>
    </submittedName>
</protein>
<feature type="region of interest" description="Disordered" evidence="1">
    <location>
        <begin position="43"/>
        <end position="66"/>
    </location>
</feature>
<accession>A0A238ZM74</accession>
<evidence type="ECO:0000256" key="1">
    <source>
        <dbReference type="SAM" id="MobiDB-lite"/>
    </source>
</evidence>
<dbReference type="Pfam" id="PF01161">
    <property type="entry name" value="PBP"/>
    <property type="match status" value="1"/>
</dbReference>
<gene>
    <name evidence="2" type="ORF">SAMN06265370_13423</name>
</gene>
<reference evidence="2 3" key="1">
    <citation type="submission" date="2017-06" db="EMBL/GenBank/DDBJ databases">
        <authorList>
            <person name="Kim H.J."/>
            <person name="Triplett B.A."/>
        </authorList>
    </citation>
    <scope>NUCLEOTIDE SEQUENCE [LARGE SCALE GENOMIC DNA]</scope>
    <source>
        <strain evidence="2 3">DSM 29052</strain>
    </source>
</reference>
<dbReference type="SUPFAM" id="SSF49777">
    <property type="entry name" value="PEBP-like"/>
    <property type="match status" value="1"/>
</dbReference>
<dbReference type="EMBL" id="FZNN01000034">
    <property type="protein sequence ID" value="SNR84151.1"/>
    <property type="molecule type" value="Genomic_DNA"/>
</dbReference>
<keyword evidence="3" id="KW-1185">Reference proteome</keyword>
<sequence length="116" mass="12757">MPVGTQSLALIMYHYPKGTVEGVDPPSQYWLLWNIPSGTVSLPRSNPDSIGDEGSDKDGNATGYTPPCSPKPWFSISRKPEHQYFIELFALNAPLATLPTHDALSVDWTVLISTQK</sequence>
<organism evidence="2 3">
    <name type="scientific">Puniceibacterium sediminis</name>
    <dbReference type="NCBI Taxonomy" id="1608407"/>
    <lineage>
        <taxon>Bacteria</taxon>
        <taxon>Pseudomonadati</taxon>
        <taxon>Pseudomonadota</taxon>
        <taxon>Alphaproteobacteria</taxon>
        <taxon>Rhodobacterales</taxon>
        <taxon>Paracoccaceae</taxon>
        <taxon>Puniceibacterium</taxon>
    </lineage>
</organism>
<evidence type="ECO:0000313" key="3">
    <source>
        <dbReference type="Proteomes" id="UP000198417"/>
    </source>
</evidence>
<dbReference type="Gene3D" id="3.90.280.10">
    <property type="entry name" value="PEBP-like"/>
    <property type="match status" value="1"/>
</dbReference>
<dbReference type="InterPro" id="IPR008914">
    <property type="entry name" value="PEBP"/>
</dbReference>
<evidence type="ECO:0000313" key="2">
    <source>
        <dbReference type="EMBL" id="SNR84151.1"/>
    </source>
</evidence>